<dbReference type="KEGG" id="dcr:108195314"/>
<dbReference type="EMBL" id="CP093349">
    <property type="protein sequence ID" value="WOH08840.1"/>
    <property type="molecule type" value="Genomic_DNA"/>
</dbReference>
<feature type="region of interest" description="Disordered" evidence="1">
    <location>
        <begin position="204"/>
        <end position="231"/>
    </location>
</feature>
<dbReference type="Gene3D" id="3.10.20.90">
    <property type="entry name" value="Phosphatidylinositol 3-kinase Catalytic Subunit, Chain A, domain 1"/>
    <property type="match status" value="1"/>
</dbReference>
<dbReference type="PANTHER" id="PTHR47290:SF4">
    <property type="entry name" value="RING FINGER PROTEIN"/>
    <property type="match status" value="1"/>
</dbReference>
<dbReference type="AlphaFoldDB" id="A0AAF1B7A3"/>
<evidence type="ECO:0000313" key="3">
    <source>
        <dbReference type="Proteomes" id="UP000077755"/>
    </source>
</evidence>
<feature type="region of interest" description="Disordered" evidence="1">
    <location>
        <begin position="89"/>
        <end position="161"/>
    </location>
</feature>
<dbReference type="InterPro" id="IPR044171">
    <property type="entry name" value="LAX2-like"/>
</dbReference>
<gene>
    <name evidence="2" type="ORF">DCAR_0728290</name>
</gene>
<evidence type="ECO:0000313" key="2">
    <source>
        <dbReference type="EMBL" id="WOH08840.1"/>
    </source>
</evidence>
<sequence>MTMFPPTATSTTHHHQNFSSYTGENRCYVNANSTSSYGVYLNQSIFGAHSLLEEEVQGEEGYDNFCSKIISGDPHQTAYLVGSAYSDQVMGEEDESKTETAEMSKTNDRHGEEAAGSSSKDLIKDINPLEDEQGGGGWLQLSIGSHREPTTGSSSDYQYHDDDNKLVQTRGVELDLLANSSSMVNTEAKTSNFTQESAVLMNRSSAAAAASSSTQQQQQQQQQQYYYSPVLPPRPNNLFLQHYYPPPTTTSPHYPFNPNYHNQQDVGTYQEYNTNHQYWPAFRSSSSSSSSLLPPGASYLSRLPFQLHGTAAASGGDFAHHLPRFDFRVVDPPRRPHSGIWFTLQASHIQAKEPFLPQIPKSYLRIKDRQMTIRLIIKYLVNKLRLDSEAEIEIRCKGQQLMPYLTLQHVRDSIWNPRDSSSFSSSDQLQHHLMVLHYGRTSA</sequence>
<dbReference type="PANTHER" id="PTHR47290">
    <property type="entry name" value="RING FINGER PROTEIN"/>
    <property type="match status" value="1"/>
</dbReference>
<proteinExistence type="predicted"/>
<accession>A0AAF1B7A3</accession>
<feature type="region of interest" description="Disordered" evidence="1">
    <location>
        <begin position="1"/>
        <end position="20"/>
    </location>
</feature>
<feature type="compositionally biased region" description="Polar residues" evidence="1">
    <location>
        <begin position="7"/>
        <end position="20"/>
    </location>
</feature>
<feature type="compositionally biased region" description="Basic and acidic residues" evidence="1">
    <location>
        <begin position="97"/>
        <end position="113"/>
    </location>
</feature>
<evidence type="ECO:0000256" key="1">
    <source>
        <dbReference type="SAM" id="MobiDB-lite"/>
    </source>
</evidence>
<name>A0AAF1B7A3_DAUCS</name>
<organism evidence="2 3">
    <name type="scientific">Daucus carota subsp. sativus</name>
    <name type="common">Carrot</name>
    <dbReference type="NCBI Taxonomy" id="79200"/>
    <lineage>
        <taxon>Eukaryota</taxon>
        <taxon>Viridiplantae</taxon>
        <taxon>Streptophyta</taxon>
        <taxon>Embryophyta</taxon>
        <taxon>Tracheophyta</taxon>
        <taxon>Spermatophyta</taxon>
        <taxon>Magnoliopsida</taxon>
        <taxon>eudicotyledons</taxon>
        <taxon>Gunneridae</taxon>
        <taxon>Pentapetalae</taxon>
        <taxon>asterids</taxon>
        <taxon>campanulids</taxon>
        <taxon>Apiales</taxon>
        <taxon>Apiaceae</taxon>
        <taxon>Apioideae</taxon>
        <taxon>Scandiceae</taxon>
        <taxon>Daucinae</taxon>
        <taxon>Daucus</taxon>
        <taxon>Daucus sect. Daucus</taxon>
    </lineage>
</organism>
<reference evidence="2" key="2">
    <citation type="submission" date="2022-03" db="EMBL/GenBank/DDBJ databases">
        <title>Draft title - Genomic analysis of global carrot germplasm unveils the trajectory of domestication and the origin of high carotenoid orange carrot.</title>
        <authorList>
            <person name="Iorizzo M."/>
            <person name="Ellison S."/>
            <person name="Senalik D."/>
            <person name="Macko-Podgorni A."/>
            <person name="Grzebelus D."/>
            <person name="Bostan H."/>
            <person name="Rolling W."/>
            <person name="Curaba J."/>
            <person name="Simon P."/>
        </authorList>
    </citation>
    <scope>NUCLEOTIDE SEQUENCE</scope>
    <source>
        <tissue evidence="2">Leaf</tissue>
    </source>
</reference>
<protein>
    <submittedName>
        <fullName evidence="2">Uncharacterized protein</fullName>
    </submittedName>
</protein>
<keyword evidence="3" id="KW-1185">Reference proteome</keyword>
<dbReference type="Proteomes" id="UP000077755">
    <property type="component" value="Chromosome 7"/>
</dbReference>
<reference evidence="2" key="1">
    <citation type="journal article" date="2016" name="Nat. Genet.">
        <title>A high-quality carrot genome assembly provides new insights into carotenoid accumulation and asterid genome evolution.</title>
        <authorList>
            <person name="Iorizzo M."/>
            <person name="Ellison S."/>
            <person name="Senalik D."/>
            <person name="Zeng P."/>
            <person name="Satapoomin P."/>
            <person name="Huang J."/>
            <person name="Bowman M."/>
            <person name="Iovene M."/>
            <person name="Sanseverino W."/>
            <person name="Cavagnaro P."/>
            <person name="Yildiz M."/>
            <person name="Macko-Podgorni A."/>
            <person name="Moranska E."/>
            <person name="Grzebelus E."/>
            <person name="Grzebelus D."/>
            <person name="Ashrafi H."/>
            <person name="Zheng Z."/>
            <person name="Cheng S."/>
            <person name="Spooner D."/>
            <person name="Van Deynze A."/>
            <person name="Simon P."/>
        </authorList>
    </citation>
    <scope>NUCLEOTIDE SEQUENCE</scope>
    <source>
        <tissue evidence="2">Leaf</tissue>
    </source>
</reference>
<feature type="compositionally biased region" description="Low complexity" evidence="1">
    <location>
        <begin position="204"/>
        <end position="224"/>
    </location>
</feature>